<dbReference type="EMBL" id="AP019695">
    <property type="protein sequence ID" value="BBK21224.1"/>
    <property type="molecule type" value="Genomic_DNA"/>
</dbReference>
<dbReference type="RefSeq" id="WP_118277455.1">
    <property type="nucleotide sequence ID" value="NZ_AP019695.1"/>
</dbReference>
<evidence type="ECO:0000313" key="3">
    <source>
        <dbReference type="Proteomes" id="UP000464754"/>
    </source>
</evidence>
<dbReference type="InterPro" id="IPR010982">
    <property type="entry name" value="Lambda_DNA-bd_dom_sf"/>
</dbReference>
<dbReference type="Pfam" id="PF13443">
    <property type="entry name" value="HTH_26"/>
    <property type="match status" value="1"/>
</dbReference>
<dbReference type="KEGG" id="aarg:Aargi30884_01270"/>
<evidence type="ECO:0000313" key="2">
    <source>
        <dbReference type="EMBL" id="BBK21224.1"/>
    </source>
</evidence>
<proteinExistence type="predicted"/>
<dbReference type="InterPro" id="IPR001387">
    <property type="entry name" value="Cro/C1-type_HTH"/>
</dbReference>
<dbReference type="Gene3D" id="1.10.260.40">
    <property type="entry name" value="lambda repressor-like DNA-binding domains"/>
    <property type="match status" value="1"/>
</dbReference>
<dbReference type="AlphaFoldDB" id="A0A6N4TFL0"/>
<reference evidence="3" key="1">
    <citation type="submission" date="2019-05" db="EMBL/GenBank/DDBJ databases">
        <title>Complete genome sequencing of Absiella argi strain JCM 30884.</title>
        <authorList>
            <person name="Sakamoto M."/>
            <person name="Murakami T."/>
            <person name="Mori H."/>
        </authorList>
    </citation>
    <scope>NUCLEOTIDE SEQUENCE [LARGE SCALE GENOMIC DNA]</scope>
    <source>
        <strain evidence="3">JCM 30884</strain>
    </source>
</reference>
<dbReference type="SUPFAM" id="SSF47413">
    <property type="entry name" value="lambda repressor-like DNA-binding domains"/>
    <property type="match status" value="1"/>
</dbReference>
<dbReference type="CDD" id="cd00093">
    <property type="entry name" value="HTH_XRE"/>
    <property type="match status" value="1"/>
</dbReference>
<feature type="domain" description="HTH cro/C1-type" evidence="1">
    <location>
        <begin position="8"/>
        <end position="62"/>
    </location>
</feature>
<dbReference type="PROSITE" id="PS50943">
    <property type="entry name" value="HTH_CROC1"/>
    <property type="match status" value="1"/>
</dbReference>
<accession>A0A6N4TFL0</accession>
<gene>
    <name evidence="2" type="ORF">Aargi30884_01270</name>
</gene>
<evidence type="ECO:0000259" key="1">
    <source>
        <dbReference type="PROSITE" id="PS50943"/>
    </source>
</evidence>
<dbReference type="Proteomes" id="UP000464754">
    <property type="component" value="Chromosome"/>
</dbReference>
<sequence>MLKIGGILKAKMHEKDIRQKELADMMELDQRTISNYCNDINFPNLDTLSRLCNILEIDINDILEIHAKGNSDILIQSDLEMKLLEDFRKLSKEKQKEFLKASSCIIKIVE</sequence>
<name>A0A6N4TFL0_9FIRM</name>
<protein>
    <recommendedName>
        <fullName evidence="1">HTH cro/C1-type domain-containing protein</fullName>
    </recommendedName>
</protein>
<organism evidence="2 3">
    <name type="scientific">Amedibacterium intestinale</name>
    <dbReference type="NCBI Taxonomy" id="2583452"/>
    <lineage>
        <taxon>Bacteria</taxon>
        <taxon>Bacillati</taxon>
        <taxon>Bacillota</taxon>
        <taxon>Erysipelotrichia</taxon>
        <taxon>Erysipelotrichales</taxon>
        <taxon>Erysipelotrichaceae</taxon>
        <taxon>Amedibacterium</taxon>
    </lineage>
</organism>
<keyword evidence="3" id="KW-1185">Reference proteome</keyword>
<dbReference type="SMART" id="SM00530">
    <property type="entry name" value="HTH_XRE"/>
    <property type="match status" value="1"/>
</dbReference>
<dbReference type="GO" id="GO:0003677">
    <property type="term" value="F:DNA binding"/>
    <property type="evidence" value="ECO:0007669"/>
    <property type="project" value="InterPro"/>
</dbReference>